<name>A0A2T4AD51_TRIHA</name>
<gene>
    <name evidence="2" type="ORF">M431DRAFT_531080</name>
</gene>
<protein>
    <submittedName>
        <fullName evidence="2">Uncharacterized protein</fullName>
    </submittedName>
</protein>
<accession>A0A2T4AD51</accession>
<evidence type="ECO:0000256" key="1">
    <source>
        <dbReference type="SAM" id="MobiDB-lite"/>
    </source>
</evidence>
<proteinExistence type="predicted"/>
<feature type="region of interest" description="Disordered" evidence="1">
    <location>
        <begin position="27"/>
        <end position="47"/>
    </location>
</feature>
<feature type="region of interest" description="Disordered" evidence="1">
    <location>
        <begin position="183"/>
        <end position="231"/>
    </location>
</feature>
<dbReference type="EMBL" id="KZ679680">
    <property type="protein sequence ID" value="PTB55015.1"/>
    <property type="molecule type" value="Genomic_DNA"/>
</dbReference>
<organism evidence="2 3">
    <name type="scientific">Trichoderma harzianum CBS 226.95</name>
    <dbReference type="NCBI Taxonomy" id="983964"/>
    <lineage>
        <taxon>Eukaryota</taxon>
        <taxon>Fungi</taxon>
        <taxon>Dikarya</taxon>
        <taxon>Ascomycota</taxon>
        <taxon>Pezizomycotina</taxon>
        <taxon>Sordariomycetes</taxon>
        <taxon>Hypocreomycetidae</taxon>
        <taxon>Hypocreales</taxon>
        <taxon>Hypocreaceae</taxon>
        <taxon>Trichoderma</taxon>
    </lineage>
</organism>
<sequence length="303" mass="32707">MMGVWDGIAGLWRLSRWSAEGPGKTGAFRGMTSASMQSTDETPDTRHTSSTVALPALRLVANNSPNARPSPGRCVGRSTSLHGFAANDIDTGHTHSRNSLATQADGCSIVVLPYSQGLDRLPLSTPLDEAPTLIRLVASASPAPSWATAAALHHTLTFPFHYNPPRICLEIIRVSPVLVSGSHSSSNSSSRLPSHPSIIPQRRKPLQSSQPHLKLCDRPTAPFPTPRPRPTCQRVYRYEHSYIHQDRSEYPIPGLPSGSYTFTGRESGAGVQCTYWTVLRTDSQSSPAQGPGDPFSCPLPNPT</sequence>
<keyword evidence="3" id="KW-1185">Reference proteome</keyword>
<dbReference type="RefSeq" id="XP_024774692.1">
    <property type="nucleotide sequence ID" value="XM_024920813.1"/>
</dbReference>
<reference evidence="2 3" key="1">
    <citation type="submission" date="2016-07" db="EMBL/GenBank/DDBJ databases">
        <title>Multiple horizontal gene transfer events from other fungi enriched the ability of initially mycotrophic Trichoderma (Ascomycota) to feed on dead plant biomass.</title>
        <authorList>
            <consortium name="DOE Joint Genome Institute"/>
            <person name="Aerts A."/>
            <person name="Atanasova L."/>
            <person name="Chenthamara K."/>
            <person name="Zhang J."/>
            <person name="Grujic M."/>
            <person name="Henrissat B."/>
            <person name="Kuo A."/>
            <person name="Salamov A."/>
            <person name="Lipzen A."/>
            <person name="Labutti K."/>
            <person name="Barry K."/>
            <person name="Miao Y."/>
            <person name="Rahimi M.J."/>
            <person name="Shen Q."/>
            <person name="Grigoriev I.V."/>
            <person name="Kubicek C.P."/>
            <person name="Druzhinina I.S."/>
        </authorList>
    </citation>
    <scope>NUCLEOTIDE SEQUENCE [LARGE SCALE GENOMIC DNA]</scope>
    <source>
        <strain evidence="2 3">CBS 226.95</strain>
    </source>
</reference>
<feature type="compositionally biased region" description="Low complexity" evidence="1">
    <location>
        <begin position="183"/>
        <end position="197"/>
    </location>
</feature>
<dbReference type="Proteomes" id="UP000241690">
    <property type="component" value="Unassembled WGS sequence"/>
</dbReference>
<feature type="region of interest" description="Disordered" evidence="1">
    <location>
        <begin position="282"/>
        <end position="303"/>
    </location>
</feature>
<dbReference type="AlphaFoldDB" id="A0A2T4AD51"/>
<dbReference type="GeneID" id="36629382"/>
<evidence type="ECO:0000313" key="2">
    <source>
        <dbReference type="EMBL" id="PTB55015.1"/>
    </source>
</evidence>
<evidence type="ECO:0000313" key="3">
    <source>
        <dbReference type="Proteomes" id="UP000241690"/>
    </source>
</evidence>